<dbReference type="EC" id="2.3.1.234" evidence="2"/>
<dbReference type="Pfam" id="PF00814">
    <property type="entry name" value="TsaD"/>
    <property type="match status" value="1"/>
</dbReference>
<evidence type="ECO:0000313" key="2">
    <source>
        <dbReference type="EMBL" id="MFD1329973.1"/>
    </source>
</evidence>
<dbReference type="GO" id="GO:0061711">
    <property type="term" value="F:tRNA N(6)-L-threonylcarbamoyladenine synthase activity"/>
    <property type="evidence" value="ECO:0007669"/>
    <property type="project" value="UniProtKB-EC"/>
</dbReference>
<reference evidence="3" key="1">
    <citation type="journal article" date="2019" name="Int. J. Syst. Evol. Microbiol.">
        <title>The Global Catalogue of Microorganisms (GCM) 10K type strain sequencing project: providing services to taxonomists for standard genome sequencing and annotation.</title>
        <authorList>
            <consortium name="The Broad Institute Genomics Platform"/>
            <consortium name="The Broad Institute Genome Sequencing Center for Infectious Disease"/>
            <person name="Wu L."/>
            <person name="Ma J."/>
        </authorList>
    </citation>
    <scope>NUCLEOTIDE SEQUENCE [LARGE SCALE GENOMIC DNA]</scope>
    <source>
        <strain evidence="3">CCUG 55609</strain>
    </source>
</reference>
<proteinExistence type="predicted"/>
<dbReference type="CDD" id="cd24032">
    <property type="entry name" value="ASKHA_NBD_TsaB"/>
    <property type="match status" value="1"/>
</dbReference>
<dbReference type="RefSeq" id="WP_374839981.1">
    <property type="nucleotide sequence ID" value="NZ_JBHEEW010000012.1"/>
</dbReference>
<dbReference type="InterPro" id="IPR000905">
    <property type="entry name" value="Gcp-like_dom"/>
</dbReference>
<keyword evidence="3" id="KW-1185">Reference proteome</keyword>
<dbReference type="PANTHER" id="PTHR11735:SF11">
    <property type="entry name" value="TRNA THREONYLCARBAMOYLADENOSINE BIOSYNTHESIS PROTEIN TSAB"/>
    <property type="match status" value="1"/>
</dbReference>
<dbReference type="EMBL" id="JBHTNF010000016">
    <property type="protein sequence ID" value="MFD1329973.1"/>
    <property type="molecule type" value="Genomic_DNA"/>
</dbReference>
<dbReference type="PANTHER" id="PTHR11735">
    <property type="entry name" value="TRNA N6-ADENOSINE THREONYLCARBAMOYLTRANSFERASE"/>
    <property type="match status" value="1"/>
</dbReference>
<name>A0ABW3Z284_MYCRA</name>
<dbReference type="InterPro" id="IPR022496">
    <property type="entry name" value="T6A_TsaB"/>
</dbReference>
<gene>
    <name evidence="2" type="primary">tsaB</name>
    <name evidence="2" type="ORF">ACFQ33_18955</name>
</gene>
<feature type="domain" description="Gcp-like" evidence="1">
    <location>
        <begin position="27"/>
        <end position="134"/>
    </location>
</feature>
<evidence type="ECO:0000259" key="1">
    <source>
        <dbReference type="Pfam" id="PF00814"/>
    </source>
</evidence>
<keyword evidence="2" id="KW-0012">Acyltransferase</keyword>
<dbReference type="Proteomes" id="UP001597173">
    <property type="component" value="Unassembled WGS sequence"/>
</dbReference>
<dbReference type="NCBIfam" id="TIGR03725">
    <property type="entry name" value="T6A_YeaZ"/>
    <property type="match status" value="1"/>
</dbReference>
<keyword evidence="2" id="KW-0808">Transferase</keyword>
<protein>
    <submittedName>
        <fullName evidence="2">tRNA (Adenosine(37)-N6)-threonylcarbamoyltransferase complex dimerization subunit type 1 TsaB</fullName>
        <ecNumber evidence="2">2.3.1.234</ecNumber>
    </submittedName>
</protein>
<sequence length="219" mass="21959">MILLALDTSGSGCNVAVYDSDEDRTLGAAGEDISRGHAERLMAFIDLALAKAGVDLPQIERIAVTIGPGSFTGIRVGVAAARGLSLALNVPSVGVTTLAGLAAQHLRDQPGTPVFVAIDAKRGEAYCQAFSPDGQPAGEAAVLSLDEARIAAAAAGGPVIGSAAPLLGDGETAGPSDTLSIDIVARLGALADPTADRPKPLYLRGPDAKPQAGFAIARA</sequence>
<accession>A0ABW3Z284</accession>
<dbReference type="InterPro" id="IPR043129">
    <property type="entry name" value="ATPase_NBD"/>
</dbReference>
<evidence type="ECO:0000313" key="3">
    <source>
        <dbReference type="Proteomes" id="UP001597173"/>
    </source>
</evidence>
<organism evidence="2 3">
    <name type="scientific">Mycoplana ramosa</name>
    <name type="common">Mycoplana bullata</name>
    <dbReference type="NCBI Taxonomy" id="40837"/>
    <lineage>
        <taxon>Bacteria</taxon>
        <taxon>Pseudomonadati</taxon>
        <taxon>Pseudomonadota</taxon>
        <taxon>Alphaproteobacteria</taxon>
        <taxon>Hyphomicrobiales</taxon>
        <taxon>Rhizobiaceae</taxon>
        <taxon>Mycoplana</taxon>
    </lineage>
</organism>
<dbReference type="SUPFAM" id="SSF53067">
    <property type="entry name" value="Actin-like ATPase domain"/>
    <property type="match status" value="1"/>
</dbReference>
<comment type="caution">
    <text evidence="2">The sequence shown here is derived from an EMBL/GenBank/DDBJ whole genome shotgun (WGS) entry which is preliminary data.</text>
</comment>
<dbReference type="Gene3D" id="3.30.420.40">
    <property type="match status" value="1"/>
</dbReference>